<dbReference type="AlphaFoldDB" id="A0A2V5K6N8"/>
<gene>
    <name evidence="2" type="ORF">DLM86_11035</name>
</gene>
<reference evidence="2 3" key="1">
    <citation type="submission" date="2018-05" db="EMBL/GenBank/DDBJ databases">
        <title>Paenibacillus flagellatus sp. nov., isolated from selenium mineral soil.</title>
        <authorList>
            <person name="Dai X."/>
        </authorList>
    </citation>
    <scope>NUCLEOTIDE SEQUENCE [LARGE SCALE GENOMIC DNA]</scope>
    <source>
        <strain evidence="2 3">DXL2</strain>
    </source>
</reference>
<keyword evidence="1" id="KW-0472">Membrane</keyword>
<dbReference type="Pfam" id="PF10942">
    <property type="entry name" value="DUF2619"/>
    <property type="match status" value="1"/>
</dbReference>
<keyword evidence="3" id="KW-1185">Reference proteome</keyword>
<dbReference type="EMBL" id="QJVJ01000004">
    <property type="protein sequence ID" value="PYI55065.1"/>
    <property type="molecule type" value="Genomic_DNA"/>
</dbReference>
<evidence type="ECO:0000313" key="3">
    <source>
        <dbReference type="Proteomes" id="UP000247476"/>
    </source>
</evidence>
<dbReference type="Proteomes" id="UP000247476">
    <property type="component" value="Unassembled WGS sequence"/>
</dbReference>
<feature type="transmembrane region" description="Helical" evidence="1">
    <location>
        <begin position="37"/>
        <end position="62"/>
    </location>
</feature>
<name>A0A2V5K6N8_9BACL</name>
<comment type="caution">
    <text evidence="2">The sequence shown here is derived from an EMBL/GenBank/DDBJ whole genome shotgun (WGS) entry which is preliminary data.</text>
</comment>
<keyword evidence="1" id="KW-1133">Transmembrane helix</keyword>
<evidence type="ECO:0000256" key="1">
    <source>
        <dbReference type="SAM" id="Phobius"/>
    </source>
</evidence>
<dbReference type="InterPro" id="IPR020390">
    <property type="entry name" value="Uncharacterised_YqhV"/>
</dbReference>
<dbReference type="OrthoDB" id="1726013at2"/>
<evidence type="ECO:0000313" key="2">
    <source>
        <dbReference type="EMBL" id="PYI55065.1"/>
    </source>
</evidence>
<organism evidence="2 3">
    <name type="scientific">Paenibacillus flagellatus</name>
    <dbReference type="NCBI Taxonomy" id="2211139"/>
    <lineage>
        <taxon>Bacteria</taxon>
        <taxon>Bacillati</taxon>
        <taxon>Bacillota</taxon>
        <taxon>Bacilli</taxon>
        <taxon>Bacillales</taxon>
        <taxon>Paenibacillaceae</taxon>
        <taxon>Paenibacillus</taxon>
    </lineage>
</organism>
<proteinExistence type="predicted"/>
<protein>
    <submittedName>
        <fullName evidence="2">DUF2619 domain-containing protein</fullName>
    </submittedName>
</protein>
<feature type="transmembrane region" description="Helical" evidence="1">
    <location>
        <begin position="68"/>
        <end position="86"/>
    </location>
</feature>
<keyword evidence="1" id="KW-0812">Transmembrane</keyword>
<sequence>MINKIVMSMASLRLMSGSLEIIAALVMLRLNQVDKALLVNSGLAVVGPLILLTTTTIGLVGLAEKLSFTKMLWVGIGVAFIFIGILKK</sequence>
<dbReference type="RefSeq" id="WP_110840059.1">
    <property type="nucleotide sequence ID" value="NZ_QJVJ01000004.1"/>
</dbReference>
<accession>A0A2V5K6N8</accession>